<dbReference type="STRING" id="1177982.SAMN04489711_104386"/>
<proteinExistence type="predicted"/>
<evidence type="ECO:0000313" key="5">
    <source>
        <dbReference type="EMBL" id="SFE73464.1"/>
    </source>
</evidence>
<dbReference type="Proteomes" id="UP000199119">
    <property type="component" value="Unassembled WGS sequence"/>
</dbReference>
<dbReference type="RefSeq" id="WP_092939232.1">
    <property type="nucleotide sequence ID" value="NZ_FONX01000004.1"/>
</dbReference>
<organism evidence="5 6">
    <name type="scientific">Paracidovorax wautersii</name>
    <dbReference type="NCBI Taxonomy" id="1177982"/>
    <lineage>
        <taxon>Bacteria</taxon>
        <taxon>Pseudomonadati</taxon>
        <taxon>Pseudomonadota</taxon>
        <taxon>Betaproteobacteria</taxon>
        <taxon>Burkholderiales</taxon>
        <taxon>Comamonadaceae</taxon>
        <taxon>Paracidovorax</taxon>
    </lineage>
</organism>
<dbReference type="Pfam" id="PF00326">
    <property type="entry name" value="Peptidase_S9"/>
    <property type="match status" value="1"/>
</dbReference>
<evidence type="ECO:0000256" key="1">
    <source>
        <dbReference type="ARBA" id="ARBA00022801"/>
    </source>
</evidence>
<dbReference type="InterPro" id="IPR029058">
    <property type="entry name" value="AB_hydrolase_fold"/>
</dbReference>
<dbReference type="AlphaFoldDB" id="A0A1I2CYY2"/>
<dbReference type="GO" id="GO:0006508">
    <property type="term" value="P:proteolysis"/>
    <property type="evidence" value="ECO:0007669"/>
    <property type="project" value="InterPro"/>
</dbReference>
<feature type="chain" id="PRO_5011589230" evidence="2">
    <location>
        <begin position="30"/>
        <end position="284"/>
    </location>
</feature>
<dbReference type="InterPro" id="IPR049492">
    <property type="entry name" value="BD-FAE-like_dom"/>
</dbReference>
<feature type="domain" description="Peptidase S9 prolyl oligopeptidase catalytic" evidence="3">
    <location>
        <begin position="206"/>
        <end position="280"/>
    </location>
</feature>
<keyword evidence="1" id="KW-0378">Hydrolase</keyword>
<dbReference type="InterPro" id="IPR050300">
    <property type="entry name" value="GDXG_lipolytic_enzyme"/>
</dbReference>
<dbReference type="PANTHER" id="PTHR48081">
    <property type="entry name" value="AB HYDROLASE SUPERFAMILY PROTEIN C4A8.06C"/>
    <property type="match status" value="1"/>
</dbReference>
<dbReference type="EMBL" id="FONX01000004">
    <property type="protein sequence ID" value="SFE73464.1"/>
    <property type="molecule type" value="Genomic_DNA"/>
</dbReference>
<sequence length="284" mass="30188">MSVSCPGTSRALRKLCAVFFGSLAALSFAQTAEDPLDKTAAQISSVYRSVAGRDLRIFEFAPSGASGNARPAILFVQGGAWSRGRPEQLFRPARLFADKGFVSVVLEYRLVDKTNSPVESFSDVCNALSFLRSNAKKLGLAPSRIALWGISSSGQLVTSAATVGCGSAEGSSGNGGPDALLLVSPVVDAVSDGLFRDLMKGHAAPASLSPAHTLSKSIVPTLITQGDADKTTPIERSRLFCERARGLGSRCDLVTFEGQGHVLDRPTRDNILERQASFLREIWQ</sequence>
<gene>
    <name evidence="5" type="ORF">SAMN04489711_104386</name>
</gene>
<accession>A0A1I2CYY2</accession>
<name>A0A1I2CYY2_9BURK</name>
<evidence type="ECO:0000256" key="2">
    <source>
        <dbReference type="SAM" id="SignalP"/>
    </source>
</evidence>
<dbReference type="InterPro" id="IPR001375">
    <property type="entry name" value="Peptidase_S9_cat"/>
</dbReference>
<dbReference type="GO" id="GO:0008236">
    <property type="term" value="F:serine-type peptidase activity"/>
    <property type="evidence" value="ECO:0007669"/>
    <property type="project" value="InterPro"/>
</dbReference>
<dbReference type="Pfam" id="PF20434">
    <property type="entry name" value="BD-FAE"/>
    <property type="match status" value="1"/>
</dbReference>
<keyword evidence="2" id="KW-0732">Signal</keyword>
<reference evidence="6" key="1">
    <citation type="submission" date="2016-10" db="EMBL/GenBank/DDBJ databases">
        <authorList>
            <person name="Varghese N."/>
            <person name="Submissions S."/>
        </authorList>
    </citation>
    <scope>NUCLEOTIDE SEQUENCE [LARGE SCALE GENOMIC DNA]</scope>
    <source>
        <strain evidence="6">DSM 27981</strain>
    </source>
</reference>
<protein>
    <submittedName>
        <fullName evidence="5">Acetyl esterase/lipase</fullName>
    </submittedName>
</protein>
<feature type="signal peptide" evidence="2">
    <location>
        <begin position="1"/>
        <end position="29"/>
    </location>
</feature>
<feature type="domain" description="BD-FAE-like" evidence="4">
    <location>
        <begin position="62"/>
        <end position="163"/>
    </location>
</feature>
<dbReference type="SUPFAM" id="SSF53474">
    <property type="entry name" value="alpha/beta-Hydrolases"/>
    <property type="match status" value="1"/>
</dbReference>
<evidence type="ECO:0000259" key="3">
    <source>
        <dbReference type="Pfam" id="PF00326"/>
    </source>
</evidence>
<evidence type="ECO:0000259" key="4">
    <source>
        <dbReference type="Pfam" id="PF20434"/>
    </source>
</evidence>
<dbReference type="Gene3D" id="3.40.50.1820">
    <property type="entry name" value="alpha/beta hydrolase"/>
    <property type="match status" value="1"/>
</dbReference>
<keyword evidence="6" id="KW-1185">Reference proteome</keyword>
<dbReference type="OrthoDB" id="4269629at2"/>
<evidence type="ECO:0000313" key="6">
    <source>
        <dbReference type="Proteomes" id="UP000199119"/>
    </source>
</evidence>